<gene>
    <name evidence="3" type="ORF">FEN17_19990</name>
</gene>
<dbReference type="PANTHER" id="PTHR16026:SF0">
    <property type="entry name" value="CARTILAGE ACIDIC PROTEIN 1"/>
    <property type="match status" value="1"/>
</dbReference>
<organism evidence="3 4">
    <name type="scientific">Dyadobacter luticola</name>
    <dbReference type="NCBI Taxonomy" id="1979387"/>
    <lineage>
        <taxon>Bacteria</taxon>
        <taxon>Pseudomonadati</taxon>
        <taxon>Bacteroidota</taxon>
        <taxon>Cytophagia</taxon>
        <taxon>Cytophagales</taxon>
        <taxon>Spirosomataceae</taxon>
        <taxon>Dyadobacter</taxon>
    </lineage>
</organism>
<keyword evidence="1" id="KW-0732">Signal</keyword>
<dbReference type="InterPro" id="IPR028994">
    <property type="entry name" value="Integrin_alpha_N"/>
</dbReference>
<dbReference type="Pfam" id="PF13517">
    <property type="entry name" value="FG-GAP_3"/>
    <property type="match status" value="5"/>
</dbReference>
<dbReference type="AlphaFoldDB" id="A0A5R9KRZ1"/>
<protein>
    <recommendedName>
        <fullName evidence="2">ASPIC/UnbV domain-containing protein</fullName>
    </recommendedName>
</protein>
<dbReference type="InterPro" id="IPR013517">
    <property type="entry name" value="FG-GAP"/>
</dbReference>
<evidence type="ECO:0000256" key="1">
    <source>
        <dbReference type="ARBA" id="ARBA00022729"/>
    </source>
</evidence>
<dbReference type="InterPro" id="IPR027039">
    <property type="entry name" value="Crtac1"/>
</dbReference>
<accession>A0A5R9KRZ1</accession>
<evidence type="ECO:0000313" key="4">
    <source>
        <dbReference type="Proteomes" id="UP000306402"/>
    </source>
</evidence>
<dbReference type="Pfam" id="PF07593">
    <property type="entry name" value="UnbV_ASPIC"/>
    <property type="match status" value="1"/>
</dbReference>
<dbReference type="OrthoDB" id="9816120at2"/>
<evidence type="ECO:0000313" key="3">
    <source>
        <dbReference type="EMBL" id="TLU98874.1"/>
    </source>
</evidence>
<dbReference type="EMBL" id="VCEJ01000005">
    <property type="protein sequence ID" value="TLU98874.1"/>
    <property type="molecule type" value="Genomic_DNA"/>
</dbReference>
<dbReference type="Gene3D" id="2.130.10.130">
    <property type="entry name" value="Integrin alpha, N-terminal"/>
    <property type="match status" value="4"/>
</dbReference>
<dbReference type="PANTHER" id="PTHR16026">
    <property type="entry name" value="CARTILAGE ACIDIC PROTEIN 1"/>
    <property type="match status" value="1"/>
</dbReference>
<proteinExistence type="predicted"/>
<dbReference type="Proteomes" id="UP000306402">
    <property type="component" value="Unassembled WGS sequence"/>
</dbReference>
<feature type="domain" description="ASPIC/UnbV" evidence="2">
    <location>
        <begin position="557"/>
        <end position="618"/>
    </location>
</feature>
<sequence>MLRLFCSGSTSYNQEILIKFISTYLNRLLKPVYFLLFCWIALSCSKEKEEAKDYQFDLLTSEKTGLDFSNTLKPTKDFNIFYYMYFYNGGGVGAGDLNNDGLIDLCFTANQEANRIYLNKSGLKFEDVTEKANFKGDKGWSNGVSIVDINQDGMLDIYISQVGNFESMKGHNLLYVCQEITKEGIPVYAEKSKEYGLDLVVFGTQALFFDFDLDGDLDMFQLNHSVHQNGTFGRRALFDNTYHPLAGDKLFRNDNGKFVEITKTAGIHSSALGYGLGLGVGDINFDGYPDMYIGNDFHENDYLYMNQQNGRFADMTDSSLMHTSQFSMGVDIGDLNNDIFPEIVSLDMLPSDYEILKKSEGEDVYSIFKYKIRQGYNYQFARNNLQYNNGNGTFSEIGMYAGIHATDWSWAALFSDFDNDGLKDLFISNGIPKRMNDTDYIKFVSDDVVQEKIRNKNFDENDPGLADKLPEIKLLNRFFGNQGNLAFKDLASQVRNDQVSYSNGSVYADLDNDGDLDIVTNNINEKAFVYENLSEKKAAKSDFTRLYLKGAKGNLNAIGTKCLVFKKDKTLTFEKFPVRGFQSSMETPLNVGFGKKPEVDSMLIIWPDNHFQVLKNADLKDSLSITYKSGLPVFNYQKFKEARQSKTYSYEDIAAKLGVDVPHVENNFIEFDRNSLIPFEVTADGPALAVADINHDGLEDMYVGSSKKFRSHLFLQNAAGKFKESIQPALVQDSTYEEIDAQWVDVNKDGHADLVVATGGNEYSGNSEFRMPRVYLNDGKGNLTVKSDAFSNVYVTASCVVPFDFTGDGIVDLFIGGRAVPLNYGEVPRSYLLKNDGTGKFTDVTPQYAQELQNIGYVKNAKLADLNKDGDQDLVLALEWDGICVMQNDGKSFSRKMLTDKKGWWNFVMPYDFDGDGDLDILAGNLGLNSRLKASSEQPVNMYINDYDGNGRKEPLLNYYLNGKEVLFPTKLELEKQIPMIRKKYIYATQFAKASTADLVGAEKLKDAQVLSANYFQNAILVNDGKGNFQLKSLPYNAQWTPFYDAQVIDANGDRLPDVLMMGNFYNPNIQMGRYDADFGTVLINRGNCDFSAEPIHGLQIKGQVKKLRNIKLKSGNAIVAARNDDKLVVISRKK</sequence>
<name>A0A5R9KRZ1_9BACT</name>
<dbReference type="InterPro" id="IPR011519">
    <property type="entry name" value="UnbV_ASPIC"/>
</dbReference>
<keyword evidence="4" id="KW-1185">Reference proteome</keyword>
<evidence type="ECO:0000259" key="2">
    <source>
        <dbReference type="Pfam" id="PF07593"/>
    </source>
</evidence>
<comment type="caution">
    <text evidence="3">The sequence shown here is derived from an EMBL/GenBank/DDBJ whole genome shotgun (WGS) entry which is preliminary data.</text>
</comment>
<dbReference type="SUPFAM" id="SSF69318">
    <property type="entry name" value="Integrin alpha N-terminal domain"/>
    <property type="match status" value="3"/>
</dbReference>
<reference evidence="3 4" key="1">
    <citation type="submission" date="2019-05" db="EMBL/GenBank/DDBJ databases">
        <authorList>
            <person name="Qu J.-H."/>
        </authorList>
    </citation>
    <scope>NUCLEOTIDE SEQUENCE [LARGE SCALE GENOMIC DNA]</scope>
    <source>
        <strain evidence="3 4">T17</strain>
    </source>
</reference>